<accession>A0A0F4JRI9</accession>
<sequence length="66" mass="7225">MNELIISLSDAEYAECADLADASGATPEELALAAVREHLRRERERVGTVAERLALLHAPLLKRLGE</sequence>
<protein>
    <recommendedName>
        <fullName evidence="3">CopG family transcriptional regulator</fullName>
    </recommendedName>
</protein>
<dbReference type="Proteomes" id="UP000033551">
    <property type="component" value="Unassembled WGS sequence"/>
</dbReference>
<evidence type="ECO:0008006" key="3">
    <source>
        <dbReference type="Google" id="ProtNLM"/>
    </source>
</evidence>
<name>A0A0F4JRI9_9ACTN</name>
<dbReference type="STRING" id="68223.GCA_002028425_02756"/>
<evidence type="ECO:0000313" key="2">
    <source>
        <dbReference type="Proteomes" id="UP000033551"/>
    </source>
</evidence>
<dbReference type="EMBL" id="JZWV01000214">
    <property type="protein sequence ID" value="KJY35546.1"/>
    <property type="molecule type" value="Genomic_DNA"/>
</dbReference>
<keyword evidence="2" id="KW-1185">Reference proteome</keyword>
<proteinExistence type="predicted"/>
<reference evidence="1 2" key="1">
    <citation type="submission" date="2015-02" db="EMBL/GenBank/DDBJ databases">
        <authorList>
            <person name="Ju K.-S."/>
            <person name="Doroghazi J.R."/>
            <person name="Metcalf W."/>
        </authorList>
    </citation>
    <scope>NUCLEOTIDE SEQUENCE [LARGE SCALE GENOMIC DNA]</scope>
    <source>
        <strain evidence="1 2">NRRL ISP-5550</strain>
    </source>
</reference>
<comment type="caution">
    <text evidence="1">The sequence shown here is derived from an EMBL/GenBank/DDBJ whole genome shotgun (WGS) entry which is preliminary data.</text>
</comment>
<evidence type="ECO:0000313" key="1">
    <source>
        <dbReference type="EMBL" id="KJY35546.1"/>
    </source>
</evidence>
<gene>
    <name evidence="1" type="ORF">VR44_09945</name>
</gene>
<dbReference type="RefSeq" id="WP_045947053.1">
    <property type="nucleotide sequence ID" value="NZ_JZWV01000214.1"/>
</dbReference>
<dbReference type="PATRIC" id="fig|68223.7.peg.5537"/>
<dbReference type="AlphaFoldDB" id="A0A0F4JRI9"/>
<organism evidence="1 2">
    <name type="scientific">Streptomyces katrae</name>
    <dbReference type="NCBI Taxonomy" id="68223"/>
    <lineage>
        <taxon>Bacteria</taxon>
        <taxon>Bacillati</taxon>
        <taxon>Actinomycetota</taxon>
        <taxon>Actinomycetes</taxon>
        <taxon>Kitasatosporales</taxon>
        <taxon>Streptomycetaceae</taxon>
        <taxon>Streptomyces</taxon>
    </lineage>
</organism>